<dbReference type="Proteomes" id="UP000194151">
    <property type="component" value="Chromosome"/>
</dbReference>
<reference evidence="1 2" key="1">
    <citation type="submission" date="2017-05" db="EMBL/GenBank/DDBJ databases">
        <title>Complete and WGS of Bordetella genogroups.</title>
        <authorList>
            <person name="Spilker T."/>
            <person name="LiPuma J."/>
        </authorList>
    </citation>
    <scope>NUCLEOTIDE SEQUENCE [LARGE SCALE GENOMIC DNA]</scope>
    <source>
        <strain evidence="1 2">AU19157</strain>
    </source>
</reference>
<gene>
    <name evidence="1" type="ORF">CAL12_10135</name>
</gene>
<dbReference type="SUPFAM" id="SSF54637">
    <property type="entry name" value="Thioesterase/thiol ester dehydrase-isomerase"/>
    <property type="match status" value="1"/>
</dbReference>
<dbReference type="AlphaFoldDB" id="A0A1W6YKU3"/>
<proteinExistence type="predicted"/>
<organism evidence="1 2">
    <name type="scientific">Bordetella genomosp. 8</name>
    <dbReference type="NCBI Taxonomy" id="1416806"/>
    <lineage>
        <taxon>Bacteria</taxon>
        <taxon>Pseudomonadati</taxon>
        <taxon>Pseudomonadota</taxon>
        <taxon>Betaproteobacteria</taxon>
        <taxon>Burkholderiales</taxon>
        <taxon>Alcaligenaceae</taxon>
        <taxon>Bordetella</taxon>
    </lineage>
</organism>
<accession>A0A1W6YKU3</accession>
<dbReference type="InterPro" id="IPR016776">
    <property type="entry name" value="ApeP-like_dehydratase"/>
</dbReference>
<dbReference type="RefSeq" id="WP_086064366.1">
    <property type="nucleotide sequence ID" value="NZ_CP021108.1"/>
</dbReference>
<dbReference type="EMBL" id="CP021108">
    <property type="protein sequence ID" value="ARP81163.1"/>
    <property type="molecule type" value="Genomic_DNA"/>
</dbReference>
<dbReference type="CDD" id="cd01289">
    <property type="entry name" value="FabA_like"/>
    <property type="match status" value="1"/>
</dbReference>
<dbReference type="Gene3D" id="3.10.129.10">
    <property type="entry name" value="Hotdog Thioesterase"/>
    <property type="match status" value="1"/>
</dbReference>
<dbReference type="PIRSF" id="PIRSF020565">
    <property type="entry name" value="3Ho_Ac_ACP_DH_prd"/>
    <property type="match status" value="1"/>
</dbReference>
<name>A0A1W6YKU3_9BORD</name>
<dbReference type="Pfam" id="PF22817">
    <property type="entry name" value="ApeP-like"/>
    <property type="match status" value="1"/>
</dbReference>
<protein>
    <submittedName>
        <fullName evidence="1">3-hydroxylacyl-ACP dehydratase</fullName>
    </submittedName>
</protein>
<keyword evidence="2" id="KW-1185">Reference proteome</keyword>
<dbReference type="KEGG" id="bgv:CAL12_10135"/>
<dbReference type="InterPro" id="IPR029069">
    <property type="entry name" value="HotDog_dom_sf"/>
</dbReference>
<dbReference type="STRING" id="1416806.CAL12_10135"/>
<dbReference type="OrthoDB" id="9800188at2"/>
<evidence type="ECO:0000313" key="1">
    <source>
        <dbReference type="EMBL" id="ARP81163.1"/>
    </source>
</evidence>
<evidence type="ECO:0000313" key="2">
    <source>
        <dbReference type="Proteomes" id="UP000194151"/>
    </source>
</evidence>
<sequence>MSACPWPVAQLVPHSGDAILLDAVDDWDAETLHATAVVRPDGLYSSPDGSLPPWMGLEIMAQAVGAWAGCQARSQGEQVGLGFLLGTRRYECHVDCFAAGMRLSVRVAQSLHDATGMGVFECELRRGDDLLAQARLNLYRPADASAYTREAEPSPSSAHRTTSP</sequence>